<dbReference type="RefSeq" id="WP_222579733.1">
    <property type="nucleotide sequence ID" value="NZ_JAHVHU010000007.1"/>
</dbReference>
<feature type="transmembrane region" description="Helical" evidence="7">
    <location>
        <begin position="28"/>
        <end position="49"/>
    </location>
</feature>
<dbReference type="PANTHER" id="PTHR34583:SF2">
    <property type="entry name" value="ANTIPORTER SUBUNIT MNHC2-RELATED"/>
    <property type="match status" value="1"/>
</dbReference>
<dbReference type="Proteomes" id="UP000753961">
    <property type="component" value="Unassembled WGS sequence"/>
</dbReference>
<comment type="similarity">
    <text evidence="2">Belongs to the CPA3 antiporters (TC 2.A.63) subunit C family.</text>
</comment>
<dbReference type="AlphaFoldDB" id="A0A953HN76"/>
<evidence type="ECO:0000256" key="5">
    <source>
        <dbReference type="ARBA" id="ARBA00022989"/>
    </source>
</evidence>
<evidence type="ECO:0000256" key="1">
    <source>
        <dbReference type="ARBA" id="ARBA00004651"/>
    </source>
</evidence>
<evidence type="ECO:0000256" key="4">
    <source>
        <dbReference type="ARBA" id="ARBA00022692"/>
    </source>
</evidence>
<dbReference type="NCBIfam" id="NF006573">
    <property type="entry name" value="PRK09094.1"/>
    <property type="match status" value="1"/>
</dbReference>
<gene>
    <name evidence="8" type="ORF">KUV50_08690</name>
</gene>
<evidence type="ECO:0000256" key="2">
    <source>
        <dbReference type="ARBA" id="ARBA00010388"/>
    </source>
</evidence>
<organism evidence="8 9">
    <name type="scientific">Membranihabitans marinus</name>
    <dbReference type="NCBI Taxonomy" id="1227546"/>
    <lineage>
        <taxon>Bacteria</taxon>
        <taxon>Pseudomonadati</taxon>
        <taxon>Bacteroidota</taxon>
        <taxon>Saprospiria</taxon>
        <taxon>Saprospirales</taxon>
        <taxon>Saprospiraceae</taxon>
        <taxon>Membranihabitans</taxon>
    </lineage>
</organism>
<reference evidence="8" key="1">
    <citation type="submission" date="2021-06" db="EMBL/GenBank/DDBJ databases">
        <title>44 bacteria genomes isolated from Dapeng, Shenzhen.</title>
        <authorList>
            <person name="Zheng W."/>
            <person name="Yu S."/>
            <person name="Huang Y."/>
        </authorList>
    </citation>
    <scope>NUCLEOTIDE SEQUENCE</scope>
    <source>
        <strain evidence="8">DP5N28-2</strain>
    </source>
</reference>
<dbReference type="Pfam" id="PF00420">
    <property type="entry name" value="Oxidored_q2"/>
    <property type="match status" value="1"/>
</dbReference>
<evidence type="ECO:0000256" key="7">
    <source>
        <dbReference type="SAM" id="Phobius"/>
    </source>
</evidence>
<dbReference type="InterPro" id="IPR039428">
    <property type="entry name" value="NUOK/Mnh_C1-like"/>
</dbReference>
<accession>A0A953HN76</accession>
<keyword evidence="6 7" id="KW-0472">Membrane</keyword>
<dbReference type="NCBIfam" id="NF009302">
    <property type="entry name" value="PRK12659.1"/>
    <property type="match status" value="1"/>
</dbReference>
<sequence>MELLLAITIGLLYASGVYMVLRRSMVKLIIGIILIGNGVNFLIFLLGRITKGSTPIISENSDTFLEAYADPVPQALILTAIVISFGLQAFAIVLIKRVYKVLNTDDIDRLSHTEDYDIL</sequence>
<protein>
    <submittedName>
        <fullName evidence="8">Na+/H+ antiporter subunit C</fullName>
    </submittedName>
</protein>
<dbReference type="Gene3D" id="1.10.287.3510">
    <property type="match status" value="1"/>
</dbReference>
<keyword evidence="4 7" id="KW-0812">Transmembrane</keyword>
<keyword evidence="3" id="KW-1003">Cell membrane</keyword>
<evidence type="ECO:0000313" key="8">
    <source>
        <dbReference type="EMBL" id="MBY5958204.1"/>
    </source>
</evidence>
<proteinExistence type="inferred from homology"/>
<feature type="transmembrane region" description="Helical" evidence="7">
    <location>
        <begin position="6"/>
        <end position="21"/>
    </location>
</feature>
<evidence type="ECO:0000313" key="9">
    <source>
        <dbReference type="Proteomes" id="UP000753961"/>
    </source>
</evidence>
<dbReference type="GO" id="GO:0005886">
    <property type="term" value="C:plasma membrane"/>
    <property type="evidence" value="ECO:0007669"/>
    <property type="project" value="UniProtKB-SubCell"/>
</dbReference>
<dbReference type="InterPro" id="IPR050601">
    <property type="entry name" value="CPA3_antiporter_subunitC"/>
</dbReference>
<evidence type="ECO:0000256" key="6">
    <source>
        <dbReference type="ARBA" id="ARBA00023136"/>
    </source>
</evidence>
<name>A0A953HN76_9BACT</name>
<feature type="transmembrane region" description="Helical" evidence="7">
    <location>
        <begin position="75"/>
        <end position="95"/>
    </location>
</feature>
<dbReference type="PANTHER" id="PTHR34583">
    <property type="entry name" value="ANTIPORTER SUBUNIT MNHC2-RELATED"/>
    <property type="match status" value="1"/>
</dbReference>
<keyword evidence="5 7" id="KW-1133">Transmembrane helix</keyword>
<evidence type="ECO:0000256" key="3">
    <source>
        <dbReference type="ARBA" id="ARBA00022475"/>
    </source>
</evidence>
<dbReference type="EMBL" id="JAHVHU010000007">
    <property type="protein sequence ID" value="MBY5958204.1"/>
    <property type="molecule type" value="Genomic_DNA"/>
</dbReference>
<comment type="subcellular location">
    <subcellularLocation>
        <location evidence="1">Cell membrane</location>
        <topology evidence="1">Multi-pass membrane protein</topology>
    </subcellularLocation>
</comment>
<comment type="caution">
    <text evidence="8">The sequence shown here is derived from an EMBL/GenBank/DDBJ whole genome shotgun (WGS) entry which is preliminary data.</text>
</comment>
<keyword evidence="9" id="KW-1185">Reference proteome</keyword>